<dbReference type="EMBL" id="JADDUC010000115">
    <property type="protein sequence ID" value="KAG0118280.1"/>
    <property type="molecule type" value="Genomic_DNA"/>
</dbReference>
<reference evidence="2 3" key="2">
    <citation type="journal article" date="2021" name="J. Hered.">
        <title>Feather Gene Expression Elucidates the Developmental Basis of Plumage Iridescence in African Starlings.</title>
        <authorList>
            <person name="Rubenstein D.R."/>
            <person name="Corvelo A."/>
            <person name="MacManes M.D."/>
            <person name="Maia R."/>
            <person name="Narzisi G."/>
            <person name="Rousaki A."/>
            <person name="Vandenabeele P."/>
            <person name="Shawkey M.D."/>
            <person name="Solomon J."/>
        </authorList>
    </citation>
    <scope>NUCLEOTIDE SEQUENCE [LARGE SCALE GENOMIC DNA]</scope>
    <source>
        <strain evidence="2">SS15</strain>
    </source>
</reference>
<evidence type="ECO:0000313" key="2">
    <source>
        <dbReference type="EMBL" id="KAI1232047.1"/>
    </source>
</evidence>
<keyword evidence="3" id="KW-1185">Reference proteome</keyword>
<proteinExistence type="predicted"/>
<name>A0A835NPW2_9PASS</name>
<gene>
    <name evidence="2" type="ORF">IHE44_0007097</name>
    <name evidence="1" type="ORF">IHE44_001203</name>
</gene>
<reference evidence="2" key="3">
    <citation type="submission" date="2022-01" db="EMBL/GenBank/DDBJ databases">
        <authorList>
            <person name="Rubenstein D.R."/>
        </authorList>
    </citation>
    <scope>NUCLEOTIDE SEQUENCE</scope>
    <source>
        <strain evidence="2">SS15</strain>
        <tissue evidence="2">Liver</tissue>
    </source>
</reference>
<accession>A0A835NPW2</accession>
<sequence length="132" mass="14113">MVGQMASDASRPSCMVLLNPVSPAEEETTPSELVSGWEVTSIKVSCIGSCGVSNKINDTAWTVEEQYFNSTLSLADKGTVHKGLVQICGLEKLYRNVSPRLQHLLNEMGKTEMAVSASSATFQAELSASKGD</sequence>
<dbReference type="Proteomes" id="UP000618051">
    <property type="component" value="Unassembled WGS sequence"/>
</dbReference>
<comment type="caution">
    <text evidence="1">The sequence shown here is derived from an EMBL/GenBank/DDBJ whole genome shotgun (WGS) entry which is preliminary data.</text>
</comment>
<organism evidence="1">
    <name type="scientific">Lamprotornis superbus</name>
    <dbReference type="NCBI Taxonomy" id="245042"/>
    <lineage>
        <taxon>Eukaryota</taxon>
        <taxon>Metazoa</taxon>
        <taxon>Chordata</taxon>
        <taxon>Craniata</taxon>
        <taxon>Vertebrata</taxon>
        <taxon>Euteleostomi</taxon>
        <taxon>Archelosauria</taxon>
        <taxon>Archosauria</taxon>
        <taxon>Dinosauria</taxon>
        <taxon>Saurischia</taxon>
        <taxon>Theropoda</taxon>
        <taxon>Coelurosauria</taxon>
        <taxon>Aves</taxon>
        <taxon>Neognathae</taxon>
        <taxon>Neoaves</taxon>
        <taxon>Telluraves</taxon>
        <taxon>Australaves</taxon>
        <taxon>Passeriformes</taxon>
        <taxon>Sturnidae</taxon>
        <taxon>Lamprotornis</taxon>
    </lineage>
</organism>
<protein>
    <submittedName>
        <fullName evidence="1">Uncharacterized protein</fullName>
    </submittedName>
</protein>
<reference evidence="1" key="1">
    <citation type="submission" date="2020-10" db="EMBL/GenBank/DDBJ databases">
        <title>Feather gene expression reveals the developmental basis of iridescence in African starlings.</title>
        <authorList>
            <person name="Rubenstein D.R."/>
        </authorList>
    </citation>
    <scope>NUCLEOTIDE SEQUENCE</scope>
    <source>
        <strain evidence="1">SS15</strain>
        <tissue evidence="1">Liver</tissue>
    </source>
</reference>
<evidence type="ECO:0000313" key="1">
    <source>
        <dbReference type="EMBL" id="KAG0118280.1"/>
    </source>
</evidence>
<dbReference type="EMBL" id="JADDUC020000023">
    <property type="protein sequence ID" value="KAI1232047.1"/>
    <property type="molecule type" value="Genomic_DNA"/>
</dbReference>
<dbReference type="AlphaFoldDB" id="A0A835NPW2"/>
<evidence type="ECO:0000313" key="3">
    <source>
        <dbReference type="Proteomes" id="UP000618051"/>
    </source>
</evidence>
<dbReference type="OrthoDB" id="7785529at2759"/>